<keyword evidence="3" id="KW-0067">ATP-binding</keyword>
<dbReference type="InterPro" id="IPR016102">
    <property type="entry name" value="Succinyl-CoA_synth-like"/>
</dbReference>
<dbReference type="Pfam" id="PF13549">
    <property type="entry name" value="ATP-grasp_5"/>
    <property type="match status" value="1"/>
</dbReference>
<dbReference type="Gene3D" id="3.40.50.720">
    <property type="entry name" value="NAD(P)-binding Rossmann-like Domain"/>
    <property type="match status" value="1"/>
</dbReference>
<dbReference type="EMBL" id="CP013747">
    <property type="protein sequence ID" value="ALV39976.1"/>
    <property type="molecule type" value="Genomic_DNA"/>
</dbReference>
<organism evidence="5">
    <name type="scientific">Pseudarthrobacter sulfonivorans</name>
    <dbReference type="NCBI Taxonomy" id="121292"/>
    <lineage>
        <taxon>Bacteria</taxon>
        <taxon>Bacillati</taxon>
        <taxon>Actinomycetota</taxon>
        <taxon>Actinomycetes</taxon>
        <taxon>Micrococcales</taxon>
        <taxon>Micrococcaceae</taxon>
        <taxon>Pseudarthrobacter</taxon>
    </lineage>
</organism>
<dbReference type="RefSeq" id="WP_058929191.1">
    <property type="nucleotide sequence ID" value="NZ_CP013747.1"/>
</dbReference>
<dbReference type="AlphaFoldDB" id="A0A0U3PCK3"/>
<evidence type="ECO:0000256" key="2">
    <source>
        <dbReference type="ARBA" id="ARBA00022741"/>
    </source>
</evidence>
<dbReference type="GO" id="GO:0005524">
    <property type="term" value="F:ATP binding"/>
    <property type="evidence" value="ECO:0007669"/>
    <property type="project" value="UniProtKB-KW"/>
</dbReference>
<dbReference type="STRING" id="121292.AU252_01340"/>
<dbReference type="InterPro" id="IPR032875">
    <property type="entry name" value="Succ_CoA_lig_flav_dom"/>
</dbReference>
<evidence type="ECO:0000313" key="6">
    <source>
        <dbReference type="Proteomes" id="UP000065151"/>
    </source>
</evidence>
<reference evidence="5 6" key="1">
    <citation type="submission" date="2015-12" db="EMBL/GenBank/DDBJ databases">
        <authorList>
            <person name="Shamseldin A."/>
            <person name="Moawad H."/>
            <person name="Abd El-Rahim W.M."/>
            <person name="Sadowsky M.J."/>
        </authorList>
    </citation>
    <scope>NUCLEOTIDE SEQUENCE [LARGE SCALE GENOMIC DNA]</scope>
    <source>
        <strain evidence="5 6">Ar51</strain>
    </source>
</reference>
<dbReference type="KEGG" id="psul:AU252_01340"/>
<dbReference type="Proteomes" id="UP000065151">
    <property type="component" value="Chromosome"/>
</dbReference>
<evidence type="ECO:0000259" key="4">
    <source>
        <dbReference type="SMART" id="SM00881"/>
    </source>
</evidence>
<keyword evidence="1" id="KW-0436">Ligase</keyword>
<dbReference type="GO" id="GO:0016874">
    <property type="term" value="F:ligase activity"/>
    <property type="evidence" value="ECO:0007669"/>
    <property type="project" value="UniProtKB-KW"/>
</dbReference>
<dbReference type="PANTHER" id="PTHR43334">
    <property type="entry name" value="ACETATE--COA LIGASE [ADP-FORMING]"/>
    <property type="match status" value="1"/>
</dbReference>
<dbReference type="Gene3D" id="3.30.470.20">
    <property type="entry name" value="ATP-grasp fold, B domain"/>
    <property type="match status" value="1"/>
</dbReference>
<protein>
    <recommendedName>
        <fullName evidence="4">CoA-binding domain-containing protein</fullName>
    </recommendedName>
</protein>
<dbReference type="SUPFAM" id="SSF56059">
    <property type="entry name" value="Glutathione synthetase ATP-binding domain-like"/>
    <property type="match status" value="1"/>
</dbReference>
<dbReference type="PANTHER" id="PTHR43334:SF1">
    <property type="entry name" value="3-HYDROXYPROPIONATE--COA LIGASE [ADP-FORMING]"/>
    <property type="match status" value="1"/>
</dbReference>
<evidence type="ECO:0000256" key="3">
    <source>
        <dbReference type="ARBA" id="ARBA00022840"/>
    </source>
</evidence>
<dbReference type="SUPFAM" id="SSF52210">
    <property type="entry name" value="Succinyl-CoA synthetase domains"/>
    <property type="match status" value="2"/>
</dbReference>
<dbReference type="Pfam" id="PF13607">
    <property type="entry name" value="Succ_CoA_lig"/>
    <property type="match status" value="1"/>
</dbReference>
<name>A0A0U3PCK3_9MICC</name>
<keyword evidence="2" id="KW-0547">Nucleotide-binding</keyword>
<evidence type="ECO:0000313" key="5">
    <source>
        <dbReference type="EMBL" id="ALV39976.1"/>
    </source>
</evidence>
<dbReference type="InterPro" id="IPR036291">
    <property type="entry name" value="NAD(P)-bd_dom_sf"/>
</dbReference>
<dbReference type="InterPro" id="IPR003781">
    <property type="entry name" value="CoA-bd"/>
</dbReference>
<dbReference type="Pfam" id="PF13380">
    <property type="entry name" value="CoA_binding_2"/>
    <property type="match status" value="1"/>
</dbReference>
<dbReference type="Gene3D" id="3.40.50.261">
    <property type="entry name" value="Succinyl-CoA synthetase domains"/>
    <property type="match status" value="2"/>
</dbReference>
<feature type="domain" description="CoA-binding" evidence="4">
    <location>
        <begin position="18"/>
        <end position="113"/>
    </location>
</feature>
<dbReference type="SMART" id="SM00881">
    <property type="entry name" value="CoA_binding"/>
    <property type="match status" value="1"/>
</dbReference>
<dbReference type="SUPFAM" id="SSF51735">
    <property type="entry name" value="NAD(P)-binding Rossmann-fold domains"/>
    <property type="match status" value="1"/>
</dbReference>
<dbReference type="Gene3D" id="3.30.1490.20">
    <property type="entry name" value="ATP-grasp fold, A domain"/>
    <property type="match status" value="1"/>
</dbReference>
<dbReference type="InterPro" id="IPR013815">
    <property type="entry name" value="ATP_grasp_subdomain_1"/>
</dbReference>
<dbReference type="InterPro" id="IPR051538">
    <property type="entry name" value="Acyl-CoA_Synth/Transferase"/>
</dbReference>
<sequence length="712" mass="73823">MTSTLKARLTARETLEVLFNPRSVAIIGASTNPAKLSGRPLSNLQRSQYSGEVFVVNPRVEHINGVRSYPGIDKIPSPVDVAFIVVPAEQAVDAALAAAHAGAKAAIIGVSGFAESGDDRGRDLQSRLTRIAAETGMRIVGPNTNGIYNAVAGLSLGYNSAHGEDIPAGSISIVSHSGAMLSVFANRLKAAGVGLSKFVAVGNESDLDMLDYFDYLVDDSATETIALLMESIADGRRFKEIAARASLKHKRIAVLKLGQSAEGAQATAAHSSRLAGSARSYEALFAQLGIASVTTPEALIASAALASQTSPQPGSGTGLGIITYSGAASSIAADSASNAGLPLVAFGAETMSVLDSVPRSAPITNPLDIGGVGGVEHSEQVFSAISGDQDVRLVLVYAHVLQTTQQRRAVFEALETSRSNSAKPHVVLAPGGLTDDEIRWLAEADVPYYTDTAVCFAALASYWRWVDTRDLGNGQFTAPAENAVLTSLLEAVSGVTLSEHDSLNVLDAASLPTVERSYCARLEDVGSAAEAMGYPVVLKAIVEGIAHKSDLGLVEVGINSAEELAAAAGRLRENPAASSAVGYLVERMMASDLEVIAGVTNEPGLGQFLVFGLGGILAEAMDSISLVPLPASRQQIGAVLSQSRLGILLASERWRHRETAEQLLDALTNLADLAEAAGDRIAAIDVNPLSISSAGVTAVDALVILAGQLDAS</sequence>
<proteinExistence type="predicted"/>
<evidence type="ECO:0000256" key="1">
    <source>
        <dbReference type="ARBA" id="ARBA00022598"/>
    </source>
</evidence>
<gene>
    <name evidence="5" type="ORF">AU252_01340</name>
</gene>
<accession>A0A0U3PCK3</accession>